<dbReference type="InterPro" id="IPR042094">
    <property type="entry name" value="T2SS_GspF_sf"/>
</dbReference>
<sequence length="318" mass="34328">MEISGTPMIVLATLGCALLAALALRMIFAPEAREEKTRSARIRAMRPERASDTAHALVKSSAAPMLGLTLPVVGNLPLLLRRADMEGREFSLGLIVLAAGTLTGAGMSFFLVPIIAFPAGLALAAFLAFKVLSARHEKRMTALTQQLPDALDLMMRGLRVGHPINATIANVGRTMADPVGAEFRQLAEQIAHGDYLTDAFRDFAERTGQEDVEYLSVSISIQHGTGGNLAEMLGTLSKVVRDRIIMRRRIKAISSEGRISAYLLSALPVVIYVATSLTAPDYYSDVSDDPLFKPIAVAIVVLVVANFLTLRKLVNFKV</sequence>
<dbReference type="PANTHER" id="PTHR35007">
    <property type="entry name" value="INTEGRAL MEMBRANE PROTEIN-RELATED"/>
    <property type="match status" value="1"/>
</dbReference>
<evidence type="ECO:0000256" key="6">
    <source>
        <dbReference type="SAM" id="Phobius"/>
    </source>
</evidence>
<feature type="domain" description="Type II secretion system protein GspF" evidence="7">
    <location>
        <begin position="151"/>
        <end position="272"/>
    </location>
</feature>
<keyword evidence="3 6" id="KW-0812">Transmembrane</keyword>
<dbReference type="GO" id="GO:0005886">
    <property type="term" value="C:plasma membrane"/>
    <property type="evidence" value="ECO:0007669"/>
    <property type="project" value="UniProtKB-SubCell"/>
</dbReference>
<feature type="transmembrane region" description="Helical" evidence="6">
    <location>
        <begin position="259"/>
        <end position="279"/>
    </location>
</feature>
<keyword evidence="5 6" id="KW-0472">Membrane</keyword>
<dbReference type="Gene3D" id="1.20.81.30">
    <property type="entry name" value="Type II secretion system (T2SS), domain F"/>
    <property type="match status" value="1"/>
</dbReference>
<dbReference type="Pfam" id="PF00482">
    <property type="entry name" value="T2SSF"/>
    <property type="match status" value="1"/>
</dbReference>
<dbReference type="RefSeq" id="WP_212704900.1">
    <property type="nucleotide sequence ID" value="NZ_CP073581.1"/>
</dbReference>
<reference evidence="8" key="1">
    <citation type="submission" date="2021-04" db="EMBL/GenBank/DDBJ databases">
        <title>Complete genome sequence for Sulfitobacter sp. strain JK7-1.</title>
        <authorList>
            <person name="Park S.-J."/>
        </authorList>
    </citation>
    <scope>NUCLEOTIDE SEQUENCE</scope>
    <source>
        <strain evidence="8">JK7-1</strain>
    </source>
</reference>
<dbReference type="KEGG" id="sual:KDD17_01140"/>
<keyword evidence="9" id="KW-1185">Reference proteome</keyword>
<keyword evidence="2" id="KW-1003">Cell membrane</keyword>
<evidence type="ECO:0000259" key="7">
    <source>
        <dbReference type="Pfam" id="PF00482"/>
    </source>
</evidence>
<comment type="subcellular location">
    <subcellularLocation>
        <location evidence="1">Cell membrane</location>
        <topology evidence="1">Multi-pass membrane protein</topology>
    </subcellularLocation>
</comment>
<dbReference type="InterPro" id="IPR018076">
    <property type="entry name" value="T2SS_GspF_dom"/>
</dbReference>
<evidence type="ECO:0000256" key="5">
    <source>
        <dbReference type="ARBA" id="ARBA00023136"/>
    </source>
</evidence>
<evidence type="ECO:0000256" key="4">
    <source>
        <dbReference type="ARBA" id="ARBA00022989"/>
    </source>
</evidence>
<proteinExistence type="predicted"/>
<gene>
    <name evidence="8" type="ORF">KDD17_01140</name>
</gene>
<evidence type="ECO:0000313" key="8">
    <source>
        <dbReference type="EMBL" id="QUJ76703.1"/>
    </source>
</evidence>
<evidence type="ECO:0000313" key="9">
    <source>
        <dbReference type="Proteomes" id="UP000683291"/>
    </source>
</evidence>
<keyword evidence="4 6" id="KW-1133">Transmembrane helix</keyword>
<accession>A0A975JDZ7</accession>
<organism evidence="8 9">
    <name type="scientific">Sulfitobacter albidus</name>
    <dbReference type="NCBI Taxonomy" id="2829501"/>
    <lineage>
        <taxon>Bacteria</taxon>
        <taxon>Pseudomonadati</taxon>
        <taxon>Pseudomonadota</taxon>
        <taxon>Alphaproteobacteria</taxon>
        <taxon>Rhodobacterales</taxon>
        <taxon>Roseobacteraceae</taxon>
        <taxon>Sulfitobacter</taxon>
    </lineage>
</organism>
<feature type="transmembrane region" description="Helical" evidence="6">
    <location>
        <begin position="90"/>
        <end position="109"/>
    </location>
</feature>
<evidence type="ECO:0000256" key="1">
    <source>
        <dbReference type="ARBA" id="ARBA00004651"/>
    </source>
</evidence>
<dbReference type="AlphaFoldDB" id="A0A975JDZ7"/>
<evidence type="ECO:0000256" key="2">
    <source>
        <dbReference type="ARBA" id="ARBA00022475"/>
    </source>
</evidence>
<evidence type="ECO:0000256" key="3">
    <source>
        <dbReference type="ARBA" id="ARBA00022692"/>
    </source>
</evidence>
<dbReference type="PANTHER" id="PTHR35007:SF1">
    <property type="entry name" value="PILUS ASSEMBLY PROTEIN"/>
    <property type="match status" value="1"/>
</dbReference>
<name>A0A975JDZ7_9RHOB</name>
<dbReference type="EMBL" id="CP073581">
    <property type="protein sequence ID" value="QUJ76703.1"/>
    <property type="molecule type" value="Genomic_DNA"/>
</dbReference>
<protein>
    <submittedName>
        <fullName evidence="8">Type II secretion system F family protein</fullName>
    </submittedName>
</protein>
<feature type="transmembrane region" description="Helical" evidence="6">
    <location>
        <begin position="291"/>
        <end position="310"/>
    </location>
</feature>
<feature type="transmembrane region" description="Helical" evidence="6">
    <location>
        <begin position="115"/>
        <end position="132"/>
    </location>
</feature>
<dbReference type="Proteomes" id="UP000683291">
    <property type="component" value="Chromosome 1"/>
</dbReference>